<evidence type="ECO:0000313" key="2">
    <source>
        <dbReference type="EMBL" id="GKT06480.1"/>
    </source>
</evidence>
<dbReference type="SUPFAM" id="SSF51735">
    <property type="entry name" value="NAD(P)-binding Rossmann-fold domains"/>
    <property type="match status" value="1"/>
</dbReference>
<dbReference type="Proteomes" id="UP001628078">
    <property type="component" value="Unassembled WGS sequence"/>
</dbReference>
<dbReference type="InterPro" id="IPR036291">
    <property type="entry name" value="NAD(P)-bd_dom_sf"/>
</dbReference>
<dbReference type="SMART" id="SM00829">
    <property type="entry name" value="PKS_ER"/>
    <property type="match status" value="1"/>
</dbReference>
<dbReference type="EMBL" id="BQXO01000006">
    <property type="protein sequence ID" value="GKT06480.1"/>
    <property type="molecule type" value="Genomic_DNA"/>
</dbReference>
<feature type="domain" description="Enoyl reductase (ER)" evidence="1">
    <location>
        <begin position="10"/>
        <end position="313"/>
    </location>
</feature>
<accession>A0ABQ5JR09</accession>
<dbReference type="InterPro" id="IPR051397">
    <property type="entry name" value="Zn-ADH-like_protein"/>
</dbReference>
<keyword evidence="3" id="KW-1185">Reference proteome</keyword>
<name>A0ABQ5JR09_9LACO</name>
<protein>
    <submittedName>
        <fullName evidence="2">Alcohol dehydrogenase</fullName>
    </submittedName>
</protein>
<evidence type="ECO:0000259" key="1">
    <source>
        <dbReference type="SMART" id="SM00829"/>
    </source>
</evidence>
<dbReference type="Gene3D" id="3.40.50.720">
    <property type="entry name" value="NAD(P)-binding Rossmann-like Domain"/>
    <property type="match status" value="1"/>
</dbReference>
<organism evidence="2 3">
    <name type="scientific">Furfurilactobacillus curtus</name>
    <dbReference type="NCBI Taxonomy" id="1746200"/>
    <lineage>
        <taxon>Bacteria</taxon>
        <taxon>Bacillati</taxon>
        <taxon>Bacillota</taxon>
        <taxon>Bacilli</taxon>
        <taxon>Lactobacillales</taxon>
        <taxon>Lactobacillaceae</taxon>
        <taxon>Furfurilactobacillus</taxon>
    </lineage>
</organism>
<dbReference type="SUPFAM" id="SSF50129">
    <property type="entry name" value="GroES-like"/>
    <property type="match status" value="1"/>
</dbReference>
<dbReference type="RefSeq" id="WP_407884660.1">
    <property type="nucleotide sequence ID" value="NZ_BQXO01000006.1"/>
</dbReference>
<dbReference type="PANTHER" id="PTHR43677">
    <property type="entry name" value="SHORT-CHAIN DEHYDROGENASE/REDUCTASE"/>
    <property type="match status" value="1"/>
</dbReference>
<dbReference type="PANTHER" id="PTHR43677:SF11">
    <property type="entry name" value="ZINC-CONTAINING ALCOHOL DEHYDROGENASE"/>
    <property type="match status" value="1"/>
</dbReference>
<evidence type="ECO:0000313" key="3">
    <source>
        <dbReference type="Proteomes" id="UP001628078"/>
    </source>
</evidence>
<dbReference type="InterPro" id="IPR013149">
    <property type="entry name" value="ADH-like_C"/>
</dbReference>
<proteinExistence type="predicted"/>
<dbReference type="Gene3D" id="3.90.180.10">
    <property type="entry name" value="Medium-chain alcohol dehydrogenases, catalytic domain"/>
    <property type="match status" value="1"/>
</dbReference>
<sequence>MKAAVLNAYGQVPQYQDFPAPTPQNDNEILVRPKAASIKQLDIIKAAGKHYTNFDPLPAVMGMDGVAQLNDDVLVYANGVTGMMAEQAIIDKRTMLPLPDGLDIAVAASIPNTLSGSDGALTIQGKIKSGDVVLVNGATGATGTMAVQMAKYRGASFVIATGRNEATLAELRQHGADATINLQQDDELVKADLKQIYAQSPIDLVVDYLWGRPAELILSTFGELQLSVPVRYVSIGQMAGATITLPSQLLRSRNVTLVGSGIGSIPAPILHDYLQKTLPEIFDYAAAGHLYLQPKVASLNQVAQVWSKGQSVLEM</sequence>
<gene>
    <name evidence="2" type="ORF">JCM31185_17670</name>
</gene>
<dbReference type="InterPro" id="IPR020843">
    <property type="entry name" value="ER"/>
</dbReference>
<reference evidence="2 3" key="1">
    <citation type="submission" date="2022-03" db="EMBL/GenBank/DDBJ databases">
        <title>Draft genome sequence of Furfurilactobacillus curtus JCM 31185.</title>
        <authorList>
            <person name="Suzuki S."/>
            <person name="Endo A."/>
            <person name="Kajikawa A."/>
        </authorList>
    </citation>
    <scope>NUCLEOTIDE SEQUENCE [LARGE SCALE GENOMIC DNA]</scope>
    <source>
        <strain evidence="2 3">JCM 31185</strain>
    </source>
</reference>
<dbReference type="Pfam" id="PF00107">
    <property type="entry name" value="ADH_zinc_N"/>
    <property type="match status" value="1"/>
</dbReference>
<comment type="caution">
    <text evidence="2">The sequence shown here is derived from an EMBL/GenBank/DDBJ whole genome shotgun (WGS) entry which is preliminary data.</text>
</comment>
<dbReference type="InterPro" id="IPR011032">
    <property type="entry name" value="GroES-like_sf"/>
</dbReference>